<dbReference type="EMBL" id="JALNTZ010000006">
    <property type="protein sequence ID" value="KAJ3648831.1"/>
    <property type="molecule type" value="Genomic_DNA"/>
</dbReference>
<dbReference type="Gene3D" id="1.10.8.10">
    <property type="entry name" value="DNA helicase RuvA subunit, C-terminal domain"/>
    <property type="match status" value="1"/>
</dbReference>
<name>A0AA38MA64_9CUCU</name>
<organism evidence="4 5">
    <name type="scientific">Zophobas morio</name>
    <dbReference type="NCBI Taxonomy" id="2755281"/>
    <lineage>
        <taxon>Eukaryota</taxon>
        <taxon>Metazoa</taxon>
        <taxon>Ecdysozoa</taxon>
        <taxon>Arthropoda</taxon>
        <taxon>Hexapoda</taxon>
        <taxon>Insecta</taxon>
        <taxon>Pterygota</taxon>
        <taxon>Neoptera</taxon>
        <taxon>Endopterygota</taxon>
        <taxon>Coleoptera</taxon>
        <taxon>Polyphaga</taxon>
        <taxon>Cucujiformia</taxon>
        <taxon>Tenebrionidae</taxon>
        <taxon>Zophobas</taxon>
    </lineage>
</organism>
<dbReference type="Proteomes" id="UP001168821">
    <property type="component" value="Unassembled WGS sequence"/>
</dbReference>
<dbReference type="SMART" id="SM00166">
    <property type="entry name" value="UBX"/>
    <property type="match status" value="1"/>
</dbReference>
<protein>
    <recommendedName>
        <fullName evidence="6">NSFL1 cofactor p47</fullName>
    </recommendedName>
</protein>
<dbReference type="PANTHER" id="PTHR23333:SF20">
    <property type="entry name" value="NSFL1 COFACTOR P47"/>
    <property type="match status" value="1"/>
</dbReference>
<dbReference type="PANTHER" id="PTHR23333">
    <property type="entry name" value="UBX DOMAIN CONTAINING PROTEIN"/>
    <property type="match status" value="1"/>
</dbReference>
<dbReference type="AlphaFoldDB" id="A0AA38MA64"/>
<dbReference type="PROSITE" id="PS50033">
    <property type="entry name" value="UBX"/>
    <property type="match status" value="1"/>
</dbReference>
<proteinExistence type="predicted"/>
<gene>
    <name evidence="4" type="ORF">Zmor_020603</name>
</gene>
<accession>A0AA38MA64</accession>
<dbReference type="GO" id="GO:0007030">
    <property type="term" value="P:Golgi organization"/>
    <property type="evidence" value="ECO:0007669"/>
    <property type="project" value="TreeGrafter"/>
</dbReference>
<sequence length="362" mass="39675">MSENPELLSQFTAITGVDEDRAKFYLESSAWKLDIAISRYYENDGLDVEESAPVQETSETEEQHPVTPPKPKSKTTNSNFATLNSLVSSSDEEDEEGQAFYAGGSEHSGQQVLGPSKKKDIVSGVFKSVQKHGVEIVDQKPGSSKAFKGRGYKLGQTADDSVEVPGAAGPASSPEVTLKLWKDGFTVNNGDLRAYTDPANTEFLQSIQRGEIPQELRQGTSEVYLAMEDHRTEMFRKGGDAGIKPFTGQGYTLGSPAPPVIGAQREEDKPANEARAKEALNVDSSKPTTNIQIRLSDGSRLVEQFNHTHTVGDVRQYIQTARPQYQTRNFNLLSGYPSRILEDSQTLVEGNLLNSAIMQKLI</sequence>
<dbReference type="SUPFAM" id="SSF54236">
    <property type="entry name" value="Ubiquitin-like"/>
    <property type="match status" value="1"/>
</dbReference>
<dbReference type="CDD" id="cd01770">
    <property type="entry name" value="UBX_UBXN2"/>
    <property type="match status" value="1"/>
</dbReference>
<dbReference type="SMART" id="SM00553">
    <property type="entry name" value="SEP"/>
    <property type="match status" value="1"/>
</dbReference>
<dbReference type="SUPFAM" id="SSF46934">
    <property type="entry name" value="UBA-like"/>
    <property type="match status" value="1"/>
</dbReference>
<keyword evidence="5" id="KW-1185">Reference proteome</keyword>
<dbReference type="GO" id="GO:0043161">
    <property type="term" value="P:proteasome-mediated ubiquitin-dependent protein catabolic process"/>
    <property type="evidence" value="ECO:0007669"/>
    <property type="project" value="TreeGrafter"/>
</dbReference>
<dbReference type="Pfam" id="PF00789">
    <property type="entry name" value="UBX"/>
    <property type="match status" value="1"/>
</dbReference>
<dbReference type="PROSITE" id="PS51399">
    <property type="entry name" value="SEP"/>
    <property type="match status" value="1"/>
</dbReference>
<dbReference type="GO" id="GO:0031468">
    <property type="term" value="P:nuclear membrane reassembly"/>
    <property type="evidence" value="ECO:0007669"/>
    <property type="project" value="TreeGrafter"/>
</dbReference>
<evidence type="ECO:0000256" key="1">
    <source>
        <dbReference type="SAM" id="MobiDB-lite"/>
    </source>
</evidence>
<dbReference type="FunFam" id="1.10.8.10:FF:000020">
    <property type="entry name" value="NSFL1 (p97) cofactor (p47)"/>
    <property type="match status" value="1"/>
</dbReference>
<evidence type="ECO:0000259" key="3">
    <source>
        <dbReference type="PROSITE" id="PS51399"/>
    </source>
</evidence>
<dbReference type="InterPro" id="IPR009060">
    <property type="entry name" value="UBA-like_sf"/>
</dbReference>
<dbReference type="InterPro" id="IPR012989">
    <property type="entry name" value="SEP_domain"/>
</dbReference>
<dbReference type="InterPro" id="IPR029071">
    <property type="entry name" value="Ubiquitin-like_domsf"/>
</dbReference>
<evidence type="ECO:0008006" key="6">
    <source>
        <dbReference type="Google" id="ProtNLM"/>
    </source>
</evidence>
<feature type="region of interest" description="Disordered" evidence="1">
    <location>
        <begin position="51"/>
        <end position="79"/>
    </location>
</feature>
<dbReference type="SUPFAM" id="SSF102848">
    <property type="entry name" value="NSFL1 (p97 ATPase) cofactor p47, SEP domain"/>
    <property type="match status" value="1"/>
</dbReference>
<evidence type="ECO:0000313" key="5">
    <source>
        <dbReference type="Proteomes" id="UP001168821"/>
    </source>
</evidence>
<dbReference type="GO" id="GO:0043130">
    <property type="term" value="F:ubiquitin binding"/>
    <property type="evidence" value="ECO:0007669"/>
    <property type="project" value="TreeGrafter"/>
</dbReference>
<dbReference type="GO" id="GO:0005829">
    <property type="term" value="C:cytosol"/>
    <property type="evidence" value="ECO:0007669"/>
    <property type="project" value="TreeGrafter"/>
</dbReference>
<dbReference type="Gene3D" id="3.10.20.90">
    <property type="entry name" value="Phosphatidylinositol 3-kinase Catalytic Subunit, Chain A, domain 1"/>
    <property type="match status" value="1"/>
</dbReference>
<dbReference type="Pfam" id="PF14555">
    <property type="entry name" value="UBA_4"/>
    <property type="match status" value="1"/>
</dbReference>
<dbReference type="GO" id="GO:0005634">
    <property type="term" value="C:nucleus"/>
    <property type="evidence" value="ECO:0007669"/>
    <property type="project" value="TreeGrafter"/>
</dbReference>
<evidence type="ECO:0000259" key="2">
    <source>
        <dbReference type="PROSITE" id="PS50033"/>
    </source>
</evidence>
<dbReference type="GO" id="GO:0061025">
    <property type="term" value="P:membrane fusion"/>
    <property type="evidence" value="ECO:0007669"/>
    <property type="project" value="TreeGrafter"/>
</dbReference>
<dbReference type="InterPro" id="IPR036241">
    <property type="entry name" value="NSFL1C_SEP_dom_sf"/>
</dbReference>
<reference evidence="4" key="1">
    <citation type="journal article" date="2023" name="G3 (Bethesda)">
        <title>Whole genome assemblies of Zophobas morio and Tenebrio molitor.</title>
        <authorList>
            <person name="Kaur S."/>
            <person name="Stinson S.A."/>
            <person name="diCenzo G.C."/>
        </authorList>
    </citation>
    <scope>NUCLEOTIDE SEQUENCE</scope>
    <source>
        <strain evidence="4">QUZm001</strain>
    </source>
</reference>
<evidence type="ECO:0000313" key="4">
    <source>
        <dbReference type="EMBL" id="KAJ3648831.1"/>
    </source>
</evidence>
<dbReference type="FunFam" id="3.30.420.210:FF:000002">
    <property type="entry name" value="UBX domain-containing protein 1"/>
    <property type="match status" value="1"/>
</dbReference>
<comment type="caution">
    <text evidence="4">The sequence shown here is derived from an EMBL/GenBank/DDBJ whole genome shotgun (WGS) entry which is preliminary data.</text>
</comment>
<dbReference type="InterPro" id="IPR001012">
    <property type="entry name" value="UBX_dom"/>
</dbReference>
<feature type="domain" description="SEP" evidence="3">
    <location>
        <begin position="173"/>
        <end position="236"/>
    </location>
</feature>
<feature type="domain" description="UBX" evidence="2">
    <location>
        <begin position="284"/>
        <end position="360"/>
    </location>
</feature>
<dbReference type="Gene3D" id="3.30.420.210">
    <property type="entry name" value="SEP domain"/>
    <property type="match status" value="1"/>
</dbReference>
<dbReference type="GO" id="GO:0000045">
    <property type="term" value="P:autophagosome assembly"/>
    <property type="evidence" value="ECO:0007669"/>
    <property type="project" value="TreeGrafter"/>
</dbReference>
<dbReference type="Pfam" id="PF08059">
    <property type="entry name" value="SEP"/>
    <property type="match status" value="1"/>
</dbReference>
<dbReference type="CDD" id="cd14348">
    <property type="entry name" value="UBA_p47"/>
    <property type="match status" value="1"/>
</dbReference>